<accession>A0AAE1Q0P8</accession>
<proteinExistence type="predicted"/>
<dbReference type="AlphaFoldDB" id="A0AAE1Q0P8"/>
<name>A0AAE1Q0P8_9EUCA</name>
<evidence type="ECO:0000313" key="3">
    <source>
        <dbReference type="Proteomes" id="UP001292094"/>
    </source>
</evidence>
<dbReference type="EMBL" id="JAWZYT010000864">
    <property type="protein sequence ID" value="KAK4318114.1"/>
    <property type="molecule type" value="Genomic_DNA"/>
</dbReference>
<feature type="compositionally biased region" description="Polar residues" evidence="1">
    <location>
        <begin position="42"/>
        <end position="56"/>
    </location>
</feature>
<evidence type="ECO:0000313" key="2">
    <source>
        <dbReference type="EMBL" id="KAK4318114.1"/>
    </source>
</evidence>
<protein>
    <submittedName>
        <fullName evidence="2">Uncharacterized protein</fullName>
    </submittedName>
</protein>
<sequence length="72" mass="7872">MADPCRSDLYEIWASNEPSCPLVAADSTSARTPLLLHCRATTTASPQQPHPTTLLQKMTLPRALRNEQGDPV</sequence>
<feature type="region of interest" description="Disordered" evidence="1">
    <location>
        <begin position="42"/>
        <end position="72"/>
    </location>
</feature>
<organism evidence="2 3">
    <name type="scientific">Petrolisthes manimaculis</name>
    <dbReference type="NCBI Taxonomy" id="1843537"/>
    <lineage>
        <taxon>Eukaryota</taxon>
        <taxon>Metazoa</taxon>
        <taxon>Ecdysozoa</taxon>
        <taxon>Arthropoda</taxon>
        <taxon>Crustacea</taxon>
        <taxon>Multicrustacea</taxon>
        <taxon>Malacostraca</taxon>
        <taxon>Eumalacostraca</taxon>
        <taxon>Eucarida</taxon>
        <taxon>Decapoda</taxon>
        <taxon>Pleocyemata</taxon>
        <taxon>Anomura</taxon>
        <taxon>Galatheoidea</taxon>
        <taxon>Porcellanidae</taxon>
        <taxon>Petrolisthes</taxon>
    </lineage>
</organism>
<dbReference type="Proteomes" id="UP001292094">
    <property type="component" value="Unassembled WGS sequence"/>
</dbReference>
<gene>
    <name evidence="2" type="ORF">Pmani_010861</name>
</gene>
<comment type="caution">
    <text evidence="2">The sequence shown here is derived from an EMBL/GenBank/DDBJ whole genome shotgun (WGS) entry which is preliminary data.</text>
</comment>
<evidence type="ECO:0000256" key="1">
    <source>
        <dbReference type="SAM" id="MobiDB-lite"/>
    </source>
</evidence>
<keyword evidence="3" id="KW-1185">Reference proteome</keyword>
<reference evidence="2" key="1">
    <citation type="submission" date="2023-11" db="EMBL/GenBank/DDBJ databases">
        <title>Genome assemblies of two species of porcelain crab, Petrolisthes cinctipes and Petrolisthes manimaculis (Anomura: Porcellanidae).</title>
        <authorList>
            <person name="Angst P."/>
        </authorList>
    </citation>
    <scope>NUCLEOTIDE SEQUENCE</scope>
    <source>
        <strain evidence="2">PB745_02</strain>
        <tissue evidence="2">Gill</tissue>
    </source>
</reference>